<comment type="subcellular location">
    <subcellularLocation>
        <location evidence="1">Mitochondrion inner membrane</location>
    </subcellularLocation>
</comment>
<evidence type="ECO:0000256" key="4">
    <source>
        <dbReference type="ARBA" id="ARBA00022660"/>
    </source>
</evidence>
<evidence type="ECO:0000259" key="10">
    <source>
        <dbReference type="Pfam" id="PF02320"/>
    </source>
</evidence>
<feature type="compositionally biased region" description="Acidic residues" evidence="9">
    <location>
        <begin position="81"/>
        <end position="94"/>
    </location>
</feature>
<comment type="similarity">
    <text evidence="2">Belongs to the UQCRH/QCR6 family.</text>
</comment>
<dbReference type="Proteomes" id="UP000092600">
    <property type="component" value="Unassembled WGS sequence"/>
</dbReference>
<protein>
    <submittedName>
        <fullName evidence="11">Cytochrome b-c1 complex subunit 6</fullName>
    </submittedName>
</protein>
<dbReference type="Pfam" id="PF02320">
    <property type="entry name" value="UCR_hinge"/>
    <property type="match status" value="1"/>
</dbReference>
<evidence type="ECO:0000256" key="1">
    <source>
        <dbReference type="ARBA" id="ARBA00004273"/>
    </source>
</evidence>
<dbReference type="InterPro" id="IPR036811">
    <property type="entry name" value="Ubol_cytC_Rdtase_hinge_dom_sf"/>
</dbReference>
<dbReference type="InterPro" id="IPR023184">
    <property type="entry name" value="Ubol_cytC_Rdtase_hinge_dom"/>
</dbReference>
<evidence type="ECO:0000256" key="9">
    <source>
        <dbReference type="SAM" id="MobiDB-lite"/>
    </source>
</evidence>
<evidence type="ECO:0000256" key="5">
    <source>
        <dbReference type="ARBA" id="ARBA00022792"/>
    </source>
</evidence>
<accession>A0A199VZC6</accession>
<keyword evidence="7" id="KW-0496">Mitochondrion</keyword>
<comment type="caution">
    <text evidence="11">The sequence shown here is derived from an EMBL/GenBank/DDBJ whole genome shotgun (WGS) entry which is preliminary data.</text>
</comment>
<evidence type="ECO:0000256" key="8">
    <source>
        <dbReference type="ARBA" id="ARBA00023136"/>
    </source>
</evidence>
<gene>
    <name evidence="11" type="ORF">ACMD2_10204</name>
</gene>
<dbReference type="PANTHER" id="PTHR36617">
    <property type="entry name" value="PROTEIN, PUTATIVE-RELATED"/>
    <property type="match status" value="1"/>
</dbReference>
<dbReference type="STRING" id="4615.A0A199VZC6"/>
<evidence type="ECO:0000313" key="11">
    <source>
        <dbReference type="EMBL" id="OAY82374.1"/>
    </source>
</evidence>
<proteinExistence type="inferred from homology"/>
<dbReference type="PANTHER" id="PTHR36617:SF15">
    <property type="entry name" value="REVERSE TRANSCRIPTASE ZINC-BINDING DOMAIN-CONTAINING PROTEIN"/>
    <property type="match status" value="1"/>
</dbReference>
<evidence type="ECO:0000313" key="12">
    <source>
        <dbReference type="Proteomes" id="UP000092600"/>
    </source>
</evidence>
<dbReference type="SUPFAM" id="SSF81531">
    <property type="entry name" value="Non-heme 11 kDa protein of cytochrome bc1 complex (Ubiquinol-cytochrome c reductase)"/>
    <property type="match status" value="1"/>
</dbReference>
<keyword evidence="8" id="KW-0472">Membrane</keyword>
<feature type="region of interest" description="Disordered" evidence="9">
    <location>
        <begin position="47"/>
        <end position="103"/>
    </location>
</feature>
<reference evidence="11 12" key="1">
    <citation type="journal article" date="2016" name="DNA Res.">
        <title>The draft genome of MD-2 pineapple using hybrid error correction of long reads.</title>
        <authorList>
            <person name="Redwan R.M."/>
            <person name="Saidin A."/>
            <person name="Kumar S.V."/>
        </authorList>
    </citation>
    <scope>NUCLEOTIDE SEQUENCE [LARGE SCALE GENOMIC DNA]</scope>
    <source>
        <strain evidence="12">cv. MD2</strain>
        <tissue evidence="11">Leaf</tissue>
    </source>
</reference>
<name>A0A199VZC6_ANACO</name>
<keyword evidence="5" id="KW-0999">Mitochondrion inner membrane</keyword>
<evidence type="ECO:0000256" key="6">
    <source>
        <dbReference type="ARBA" id="ARBA00022982"/>
    </source>
</evidence>
<evidence type="ECO:0000256" key="3">
    <source>
        <dbReference type="ARBA" id="ARBA00022448"/>
    </source>
</evidence>
<sequence length="731" mass="80655">MTDLRAFKCQISLDSLRDIPQIMSIVLGEEVFSVMLHLESWERVANVEGGEPPAPPQGGPGNENQQHEGRGDIVQPNEGTEGADEEIGEGAGEIDEARSERSVNRDLGAWSVRRAPVGRTPRPTFGRRSRIASDRDGAGRWLQRMSPKLEVAASKAAPFTGMAATLTLEQKAQHHHDPFLKIYCPSQSPMDLARHECRSLQAATRGEIGEAFNGLTHSSGPNKTKLATFNAEVFLLEWRGGYLITSEKGKWALSLTGPYQGATLTKLNWITFIGLMGRHLKLMVGGGLYPTSFGPPLRASTQAGRAIAGTMALPRITMDFGSLLMVAPDGGFSDVPSTRPFDGEVATDLATVDCGLGSSDKTHKKPTGCTGILRKKLTTLPSRARSFLDKRVFVEANGASGGLITCWSSRVFTCHEVIVRRFSITVLLTLLSDGTRFFLTNVYGPPTWEGKEDFFSELQDLKDCCKGKWILGNGRHIDFWEDRWCGETTLRSSFPELFHLSPGKNLKICDGLNSNGWCWETILGGDTSVNPSVCPDITALKGRISNVSISQGQDSVHWRWSTDGCFTVLYVLDDSWHIHLLFMLSSHLLKPLSGGISTQLTNLIKMYACVKRVENDETGHKHCTGQYFDYWLCIDNCSVAKPSGSRGTKTDRTGSEPNRFTSSQSDLWFSAPDMHCRHVGHDDRARSHRSMHLTWNAWSHPGRTRTGSPHSNSVRQIAHSGSAPWIFRPVE</sequence>
<keyword evidence="3" id="KW-0813">Transport</keyword>
<keyword evidence="4" id="KW-0679">Respiratory chain</keyword>
<organism evidence="11 12">
    <name type="scientific">Ananas comosus</name>
    <name type="common">Pineapple</name>
    <name type="synonym">Ananas ananas</name>
    <dbReference type="NCBI Taxonomy" id="4615"/>
    <lineage>
        <taxon>Eukaryota</taxon>
        <taxon>Viridiplantae</taxon>
        <taxon>Streptophyta</taxon>
        <taxon>Embryophyta</taxon>
        <taxon>Tracheophyta</taxon>
        <taxon>Spermatophyta</taxon>
        <taxon>Magnoliopsida</taxon>
        <taxon>Liliopsida</taxon>
        <taxon>Poales</taxon>
        <taxon>Bromeliaceae</taxon>
        <taxon>Bromelioideae</taxon>
        <taxon>Ananas</taxon>
    </lineage>
</organism>
<dbReference type="EMBL" id="LSRQ01000510">
    <property type="protein sequence ID" value="OAY82374.1"/>
    <property type="molecule type" value="Genomic_DNA"/>
</dbReference>
<dbReference type="GO" id="GO:0005743">
    <property type="term" value="C:mitochondrial inner membrane"/>
    <property type="evidence" value="ECO:0007669"/>
    <property type="project" value="UniProtKB-SubCell"/>
</dbReference>
<keyword evidence="6" id="KW-0249">Electron transport</keyword>
<feature type="domain" description="Ubiquinol-cytochrome C reductase hinge" evidence="10">
    <location>
        <begin position="606"/>
        <end position="638"/>
    </location>
</feature>
<feature type="region of interest" description="Disordered" evidence="9">
    <location>
        <begin position="642"/>
        <end position="661"/>
    </location>
</feature>
<evidence type="ECO:0000256" key="7">
    <source>
        <dbReference type="ARBA" id="ARBA00023128"/>
    </source>
</evidence>
<dbReference type="AlphaFoldDB" id="A0A199VZC6"/>
<dbReference type="Gene3D" id="1.10.287.20">
    <property type="entry name" value="Ubiquinol-cytochrome C reductase hinge domain"/>
    <property type="match status" value="1"/>
</dbReference>
<evidence type="ECO:0000256" key="2">
    <source>
        <dbReference type="ARBA" id="ARBA00006498"/>
    </source>
</evidence>